<reference evidence="1 2" key="1">
    <citation type="journal article" date="2018" name="Nat. Biotechnol.">
        <title>A standardized bacterial taxonomy based on genome phylogeny substantially revises the tree of life.</title>
        <authorList>
            <person name="Parks D.H."/>
            <person name="Chuvochina M."/>
            <person name="Waite D.W."/>
            <person name="Rinke C."/>
            <person name="Skarshewski A."/>
            <person name="Chaumeil P.A."/>
            <person name="Hugenholtz P."/>
        </authorList>
    </citation>
    <scope>NUCLEOTIDE SEQUENCE [LARGE SCALE GENOMIC DNA]</scope>
    <source>
        <strain evidence="1">UBA9375</strain>
    </source>
</reference>
<dbReference type="AlphaFoldDB" id="A0A3D3RFD5"/>
<dbReference type="Proteomes" id="UP000263642">
    <property type="component" value="Unassembled WGS sequence"/>
</dbReference>
<organism evidence="1 2">
    <name type="scientific">Gimesia maris</name>
    <dbReference type="NCBI Taxonomy" id="122"/>
    <lineage>
        <taxon>Bacteria</taxon>
        <taxon>Pseudomonadati</taxon>
        <taxon>Planctomycetota</taxon>
        <taxon>Planctomycetia</taxon>
        <taxon>Planctomycetales</taxon>
        <taxon>Planctomycetaceae</taxon>
        <taxon>Gimesia</taxon>
    </lineage>
</organism>
<name>A0A3D3RFD5_9PLAN</name>
<proteinExistence type="predicted"/>
<gene>
    <name evidence="1" type="ORF">DIT97_28665</name>
</gene>
<dbReference type="EMBL" id="DQAY01000177">
    <property type="protein sequence ID" value="HCO26792.1"/>
    <property type="molecule type" value="Genomic_DNA"/>
</dbReference>
<sequence>MDVRYIVISVSLLFGTCFSGCHRGLSTSTSPPAEELPQFSDESDLPAYFFNKPMIAVFQTRFAPYPDALFQPEITFAVWDNGTFLLKEDRNYVTGALSVQSLSDVNHIMNDKRYHSCLTEPLPGYFHSDWYHSILSTDNKDYSARSSFRLTGADDLDDVSGFQKWDIDNSSFEYIRKTNDTIKEHLKKSTASGGFSLTEVNVMQIVSKWGYGPRYLSKEEIKEMTQGDYGPPYFTNDNSSKTE</sequence>
<evidence type="ECO:0000313" key="1">
    <source>
        <dbReference type="EMBL" id="HCO26792.1"/>
    </source>
</evidence>
<comment type="caution">
    <text evidence="1">The sequence shown here is derived from an EMBL/GenBank/DDBJ whole genome shotgun (WGS) entry which is preliminary data.</text>
</comment>
<accession>A0A3D3RFD5</accession>
<protein>
    <submittedName>
        <fullName evidence="1">Uncharacterized protein</fullName>
    </submittedName>
</protein>
<evidence type="ECO:0000313" key="2">
    <source>
        <dbReference type="Proteomes" id="UP000263642"/>
    </source>
</evidence>